<accession>B3R483</accession>
<proteinExistence type="predicted"/>
<reference evidence="2 3" key="1">
    <citation type="journal article" date="2008" name="Genome Res.">
        <title>Genome sequence of the beta-rhizobium Cupriavidus taiwanensis and comparative genomics of rhizobia.</title>
        <authorList>
            <person name="Amadou C."/>
            <person name="Pascal G."/>
            <person name="Mangenot S."/>
            <person name="Glew M."/>
            <person name="Bontemps C."/>
            <person name="Capela D."/>
            <person name="Carrere S."/>
            <person name="Cruveiller S."/>
            <person name="Dossat C."/>
            <person name="Lajus A."/>
            <person name="Marchetti M."/>
            <person name="Poinsot V."/>
            <person name="Rouy Z."/>
            <person name="Servin B."/>
            <person name="Saad M."/>
            <person name="Schenowitz C."/>
            <person name="Barbe V."/>
            <person name="Batut J."/>
            <person name="Medigue C."/>
            <person name="Masson-Boivin C."/>
        </authorList>
    </citation>
    <scope>NUCLEOTIDE SEQUENCE [LARGE SCALE GENOMIC DNA]</scope>
    <source>
        <strain evidence="3">DSM 17343 / BCRC 17206 / CCUG 44338 / CIP 107171 / LMG 19424 / R1</strain>
    </source>
</reference>
<sequence>MFRESARARRGVAGDTQAAAAGGVTVTPRSRRGHVAVTSGSGPGTGASQPGVYNLATMMTHLTLIVPFSVPPGAGDDGRDDVVPGALLRQLELPALGKLLTRAAPGPRERHDDPFLRSLPQERWLAGKAGLDTVRVPLAPYMRLADNGGATTSATTSATTGATTGAPAATPAAADGQSWACLQPVHIHAARDHLVLMPPGQLGLRPQEATALREAIDALLQESGITLETPCPQRWYLPEAVFGPLEATTPLRAAGRNIDIWMQAGERARDWRRLQNEIQMTWFDHRVNQAREAAGEVPVNSVWLYGGGALRPVPRLADTVLSCDPFLSGLALAGGSRVLPVPAGLAGAAALEGSVLTMLDSATEAHVAEDWGLWLDRMHALDADWFAPALEALAAGRIGAITLVLGGENHFAEFTVRRADLRKFWRGMGQRGDWRALLSDLALAA</sequence>
<name>B3R483_CUPTR</name>
<dbReference type="HOGENOM" id="CLU_037503_1_0_4"/>
<dbReference type="KEGG" id="cti:RALTA_A1152"/>
<keyword evidence="3" id="KW-1185">Reference proteome</keyword>
<feature type="region of interest" description="Disordered" evidence="1">
    <location>
        <begin position="1"/>
        <end position="48"/>
    </location>
</feature>
<evidence type="ECO:0000313" key="2">
    <source>
        <dbReference type="EMBL" id="CAQ69116.1"/>
    </source>
</evidence>
<organism evidence="2 3">
    <name type="scientific">Cupriavidus taiwanensis (strain DSM 17343 / BCRC 17206 / CCUG 44338 / CIP 107171 / LMG 19424 / R1)</name>
    <name type="common">Ralstonia taiwanensis (strain LMG 19424)</name>
    <dbReference type="NCBI Taxonomy" id="977880"/>
    <lineage>
        <taxon>Bacteria</taxon>
        <taxon>Pseudomonadati</taxon>
        <taxon>Pseudomonadota</taxon>
        <taxon>Betaproteobacteria</taxon>
        <taxon>Burkholderiales</taxon>
        <taxon>Burkholderiaceae</taxon>
        <taxon>Cupriavidus</taxon>
    </lineage>
</organism>
<dbReference type="AlphaFoldDB" id="B3R483"/>
<feature type="compositionally biased region" description="Low complexity" evidence="1">
    <location>
        <begin position="11"/>
        <end position="27"/>
    </location>
</feature>
<gene>
    <name evidence="2" type="ordered locus">RALTA_A1152</name>
</gene>
<dbReference type="EMBL" id="CU633749">
    <property type="protein sequence ID" value="CAQ69116.1"/>
    <property type="molecule type" value="Genomic_DNA"/>
</dbReference>
<evidence type="ECO:0000313" key="3">
    <source>
        <dbReference type="Proteomes" id="UP000001692"/>
    </source>
</evidence>
<evidence type="ECO:0000256" key="1">
    <source>
        <dbReference type="SAM" id="MobiDB-lite"/>
    </source>
</evidence>
<protein>
    <recommendedName>
        <fullName evidence="4">Regulatory protein, RpfE type</fullName>
    </recommendedName>
</protein>
<dbReference type="eggNOG" id="COG4255">
    <property type="taxonomic scope" value="Bacteria"/>
</dbReference>
<dbReference type="Proteomes" id="UP000001692">
    <property type="component" value="Chromosome 1"/>
</dbReference>
<evidence type="ECO:0008006" key="4">
    <source>
        <dbReference type="Google" id="ProtNLM"/>
    </source>
</evidence>
<feature type="region of interest" description="Disordered" evidence="1">
    <location>
        <begin position="149"/>
        <end position="171"/>
    </location>
</feature>